<comment type="caution">
    <text evidence="2">The sequence shown here is derived from an EMBL/GenBank/DDBJ whole genome shotgun (WGS) entry which is preliminary data.</text>
</comment>
<organism evidence="2">
    <name type="scientific">Ignisphaera aggregans</name>
    <dbReference type="NCBI Taxonomy" id="334771"/>
    <lineage>
        <taxon>Archaea</taxon>
        <taxon>Thermoproteota</taxon>
        <taxon>Thermoprotei</taxon>
        <taxon>Desulfurococcales</taxon>
        <taxon>Desulfurococcaceae</taxon>
        <taxon>Ignisphaera</taxon>
    </lineage>
</organism>
<accession>A0A7J3YTZ7</accession>
<sequence length="199" mass="22423">MREILVEEIYDKPWKDETFDLIIDVGAHVGIFTLKASKKGKKVLAFEPHPINYLLLVKNIELNTLSNVLTFKLAISDRAGIVDLYEGRFSGSASLKALPGRRKAGIKVKCDTLDNIVGQMNLDLSDMSVFLKVDVEGSEMEVLRGASYVLRSAKRMKVSCASYHYAGEILEVGRLLRKMGFRVFKSNNYIIYAERRNAD</sequence>
<gene>
    <name evidence="2" type="ORF">ENM70_00845</name>
</gene>
<dbReference type="AlphaFoldDB" id="A0A7J3YTZ7"/>
<dbReference type="EMBL" id="DRYU01000021">
    <property type="protein sequence ID" value="HHP92166.1"/>
    <property type="molecule type" value="Genomic_DNA"/>
</dbReference>
<evidence type="ECO:0000313" key="2">
    <source>
        <dbReference type="EMBL" id="HHP92166.1"/>
    </source>
</evidence>
<dbReference type="Pfam" id="PF05050">
    <property type="entry name" value="Methyltransf_21"/>
    <property type="match status" value="1"/>
</dbReference>
<feature type="domain" description="Methyltransferase FkbM" evidence="1">
    <location>
        <begin position="24"/>
        <end position="183"/>
    </location>
</feature>
<dbReference type="InterPro" id="IPR006342">
    <property type="entry name" value="FkbM_mtfrase"/>
</dbReference>
<proteinExistence type="predicted"/>
<dbReference type="InterPro" id="IPR052514">
    <property type="entry name" value="SAM-dependent_MTase"/>
</dbReference>
<keyword evidence="2" id="KW-0489">Methyltransferase</keyword>
<evidence type="ECO:0000259" key="1">
    <source>
        <dbReference type="Pfam" id="PF05050"/>
    </source>
</evidence>
<dbReference type="Gene3D" id="3.40.50.150">
    <property type="entry name" value="Vaccinia Virus protein VP39"/>
    <property type="match status" value="1"/>
</dbReference>
<protein>
    <submittedName>
        <fullName evidence="2">FkbM family methyltransferase</fullName>
    </submittedName>
</protein>
<dbReference type="PANTHER" id="PTHR34203">
    <property type="entry name" value="METHYLTRANSFERASE, FKBM FAMILY PROTEIN"/>
    <property type="match status" value="1"/>
</dbReference>
<keyword evidence="2" id="KW-0808">Transferase</keyword>
<reference evidence="2" key="1">
    <citation type="journal article" date="2020" name="mSystems">
        <title>Genome- and Community-Level Interaction Insights into Carbon Utilization and Element Cycling Functions of Hydrothermarchaeota in Hydrothermal Sediment.</title>
        <authorList>
            <person name="Zhou Z."/>
            <person name="Liu Y."/>
            <person name="Xu W."/>
            <person name="Pan J."/>
            <person name="Luo Z.H."/>
            <person name="Li M."/>
        </authorList>
    </citation>
    <scope>NUCLEOTIDE SEQUENCE [LARGE SCALE GENOMIC DNA]</scope>
    <source>
        <strain evidence="2">SpSt-1109</strain>
    </source>
</reference>
<dbReference type="PANTHER" id="PTHR34203:SF15">
    <property type="entry name" value="SLL1173 PROTEIN"/>
    <property type="match status" value="1"/>
</dbReference>
<dbReference type="InterPro" id="IPR029063">
    <property type="entry name" value="SAM-dependent_MTases_sf"/>
</dbReference>
<dbReference type="GO" id="GO:0032259">
    <property type="term" value="P:methylation"/>
    <property type="evidence" value="ECO:0007669"/>
    <property type="project" value="UniProtKB-KW"/>
</dbReference>
<dbReference type="GO" id="GO:0008168">
    <property type="term" value="F:methyltransferase activity"/>
    <property type="evidence" value="ECO:0007669"/>
    <property type="project" value="UniProtKB-KW"/>
</dbReference>
<dbReference type="SUPFAM" id="SSF53335">
    <property type="entry name" value="S-adenosyl-L-methionine-dependent methyltransferases"/>
    <property type="match status" value="1"/>
</dbReference>
<name>A0A7J3YTZ7_9CREN</name>
<dbReference type="NCBIfam" id="TIGR01444">
    <property type="entry name" value="fkbM_fam"/>
    <property type="match status" value="1"/>
</dbReference>